<sequence>MAWTVTSLLRLSRRVGLLGLLLLAGGLTHAQPLPGRWHLEVLDPQQRPVVKLTVRFSDVRADSCLGLGEGVKVLPWHQLIVESAAASDEAFFPSKDPLAFARDGDALTLGRVAACDAYRLLRGSVAQGTGRYVSLGKGGERVLGSFRLTRLK</sequence>
<evidence type="ECO:0008006" key="3">
    <source>
        <dbReference type="Google" id="ProtNLM"/>
    </source>
</evidence>
<keyword evidence="2" id="KW-1185">Reference proteome</keyword>
<reference evidence="1 2" key="1">
    <citation type="submission" date="2023-06" db="EMBL/GenBank/DDBJ databases">
        <title>Pelomonas sp. APW6 16S ribosomal RNA gene genome sequencing and assembly.</title>
        <authorList>
            <person name="Woo H."/>
        </authorList>
    </citation>
    <scope>NUCLEOTIDE SEQUENCE [LARGE SCALE GENOMIC DNA]</scope>
    <source>
        <strain evidence="1 2">APW6</strain>
    </source>
</reference>
<evidence type="ECO:0000313" key="2">
    <source>
        <dbReference type="Proteomes" id="UP001238603"/>
    </source>
</evidence>
<organism evidence="1 2">
    <name type="scientific">Roseateles subflavus</name>
    <dbReference type="NCBI Taxonomy" id="3053353"/>
    <lineage>
        <taxon>Bacteria</taxon>
        <taxon>Pseudomonadati</taxon>
        <taxon>Pseudomonadota</taxon>
        <taxon>Betaproteobacteria</taxon>
        <taxon>Burkholderiales</taxon>
        <taxon>Sphaerotilaceae</taxon>
        <taxon>Roseateles</taxon>
    </lineage>
</organism>
<accession>A0ABT7LD80</accession>
<name>A0ABT7LD80_9BURK</name>
<evidence type="ECO:0000313" key="1">
    <source>
        <dbReference type="EMBL" id="MDL5030815.1"/>
    </source>
</evidence>
<proteinExistence type="predicted"/>
<protein>
    <recommendedName>
        <fullName evidence="3">DUF2147 domain-containing protein</fullName>
    </recommendedName>
</protein>
<comment type="caution">
    <text evidence="1">The sequence shown here is derived from an EMBL/GenBank/DDBJ whole genome shotgun (WGS) entry which is preliminary data.</text>
</comment>
<gene>
    <name evidence="1" type="ORF">QRD43_02760</name>
</gene>
<dbReference type="Proteomes" id="UP001238603">
    <property type="component" value="Unassembled WGS sequence"/>
</dbReference>
<dbReference type="EMBL" id="JASVDS010000001">
    <property type="protein sequence ID" value="MDL5030815.1"/>
    <property type="molecule type" value="Genomic_DNA"/>
</dbReference>
<dbReference type="RefSeq" id="WP_285980942.1">
    <property type="nucleotide sequence ID" value="NZ_JASVDS010000001.1"/>
</dbReference>